<dbReference type="OrthoDB" id="8575558at2759"/>
<dbReference type="PANTHER" id="PTHR12106">
    <property type="entry name" value="SORTILIN RELATED"/>
    <property type="match status" value="1"/>
</dbReference>
<evidence type="ECO:0000313" key="5">
    <source>
        <dbReference type="RefSeq" id="XP_010769964.1"/>
    </source>
</evidence>
<dbReference type="GO" id="GO:0045053">
    <property type="term" value="P:protein retention in Golgi apparatus"/>
    <property type="evidence" value="ECO:0007669"/>
    <property type="project" value="TreeGrafter"/>
</dbReference>
<dbReference type="RefSeq" id="XP_010769964.1">
    <property type="nucleotide sequence ID" value="XM_010771662.1"/>
</dbReference>
<evidence type="ECO:0000256" key="2">
    <source>
        <dbReference type="ARBA" id="ARBA00023180"/>
    </source>
</evidence>
<keyword evidence="4" id="KW-1185">Reference proteome</keyword>
<dbReference type="SMART" id="SM00602">
    <property type="entry name" value="VPS10"/>
    <property type="match status" value="1"/>
</dbReference>
<dbReference type="GO" id="GO:0005794">
    <property type="term" value="C:Golgi apparatus"/>
    <property type="evidence" value="ECO:0007669"/>
    <property type="project" value="TreeGrafter"/>
</dbReference>
<keyword evidence="1" id="KW-0677">Repeat</keyword>
<feature type="domain" description="VPS10" evidence="3">
    <location>
        <begin position="1"/>
        <end position="262"/>
    </location>
</feature>
<accession>A0A6I9MVC8</accession>
<dbReference type="InterPro" id="IPR050310">
    <property type="entry name" value="VPS10-sortilin"/>
</dbReference>
<dbReference type="Pfam" id="PF15902">
    <property type="entry name" value="Sortilin-Vps10"/>
    <property type="match status" value="1"/>
</dbReference>
<proteinExistence type="predicted"/>
<evidence type="ECO:0000313" key="4">
    <source>
        <dbReference type="Proteomes" id="UP000504611"/>
    </source>
</evidence>
<dbReference type="GO" id="GO:0006622">
    <property type="term" value="P:protein targeting to lysosome"/>
    <property type="evidence" value="ECO:0007669"/>
    <property type="project" value="TreeGrafter"/>
</dbReference>
<dbReference type="InterPro" id="IPR006581">
    <property type="entry name" value="VPS10"/>
</dbReference>
<sequence>MEPYDPPTTVLVQRHEPQGVSTILSSTDFFQSEQNRTVILEQADSFQLRDKYLFATTTRKQFGSHAPSSVQLWVSYNRQPMKAAQFMTRHPITEYYIADASEDQVFVCVNHLNNVTHLYISDTQGLSFSLSLENVLYYSPEGSGSNTLIRYFANEPFADLHRVDGLRGVFIATLINGSLNGSLNEDNMRSVITFDKGGTWELLQPPTADSLGGTVECQLGKGCSLHLAQRWSQLFNIQLRRMPILSKDSAPGLIMATGGTTF</sequence>
<dbReference type="GO" id="GO:0006892">
    <property type="term" value="P:post-Golgi vesicle-mediated transport"/>
    <property type="evidence" value="ECO:0007669"/>
    <property type="project" value="TreeGrafter"/>
</dbReference>
<dbReference type="InterPro" id="IPR031778">
    <property type="entry name" value="Sortilin_N"/>
</dbReference>
<dbReference type="KEGG" id="ncc:104945933"/>
<keyword evidence="2" id="KW-0325">Glycoprotein</keyword>
<organism evidence="4 5">
    <name type="scientific">Notothenia coriiceps</name>
    <name type="common">black rockcod</name>
    <dbReference type="NCBI Taxonomy" id="8208"/>
    <lineage>
        <taxon>Eukaryota</taxon>
        <taxon>Metazoa</taxon>
        <taxon>Chordata</taxon>
        <taxon>Craniata</taxon>
        <taxon>Vertebrata</taxon>
        <taxon>Euteleostomi</taxon>
        <taxon>Actinopterygii</taxon>
        <taxon>Neopterygii</taxon>
        <taxon>Teleostei</taxon>
        <taxon>Neoteleostei</taxon>
        <taxon>Acanthomorphata</taxon>
        <taxon>Eupercaria</taxon>
        <taxon>Perciformes</taxon>
        <taxon>Notothenioidei</taxon>
        <taxon>Nototheniidae</taxon>
        <taxon>Notothenia</taxon>
    </lineage>
</organism>
<dbReference type="PANTHER" id="PTHR12106:SF27">
    <property type="entry name" value="SORTILIN-RELATED RECEPTOR"/>
    <property type="match status" value="1"/>
</dbReference>
<dbReference type="SUPFAM" id="SSF110296">
    <property type="entry name" value="Oligoxyloglucan reducing end-specific cellobiohydrolase"/>
    <property type="match status" value="1"/>
</dbReference>
<reference evidence="5" key="1">
    <citation type="submission" date="2025-08" db="UniProtKB">
        <authorList>
            <consortium name="RefSeq"/>
        </authorList>
    </citation>
    <scope>IDENTIFICATION</scope>
    <source>
        <tissue evidence="5">Muscle</tissue>
    </source>
</reference>
<evidence type="ECO:0000256" key="1">
    <source>
        <dbReference type="ARBA" id="ARBA00022737"/>
    </source>
</evidence>
<dbReference type="AlphaFoldDB" id="A0A6I9MVC8"/>
<name>A0A6I9MVC8_9TELE</name>
<gene>
    <name evidence="5" type="primary">LOC104945933</name>
</gene>
<evidence type="ECO:0000259" key="3">
    <source>
        <dbReference type="SMART" id="SM00602"/>
    </source>
</evidence>
<protein>
    <submittedName>
        <fullName evidence="5">Sortilin-related receptor-like</fullName>
    </submittedName>
</protein>
<dbReference type="GO" id="GO:0016020">
    <property type="term" value="C:membrane"/>
    <property type="evidence" value="ECO:0007669"/>
    <property type="project" value="InterPro"/>
</dbReference>
<dbReference type="Proteomes" id="UP000504611">
    <property type="component" value="Unplaced"/>
</dbReference>
<dbReference type="GeneID" id="104945933"/>